<keyword evidence="5" id="KW-0274">FAD</keyword>
<dbReference type="SUPFAM" id="SSF55424">
    <property type="entry name" value="FAD/NAD-linked reductases, dimerisation (C-terminal) domain"/>
    <property type="match status" value="1"/>
</dbReference>
<dbReference type="PIRSF" id="PIRSF000350">
    <property type="entry name" value="Mercury_reductase_MerA"/>
    <property type="match status" value="1"/>
</dbReference>
<evidence type="ECO:0000256" key="7">
    <source>
        <dbReference type="ARBA" id="ARBA00023157"/>
    </source>
</evidence>
<dbReference type="SUPFAM" id="SSF51905">
    <property type="entry name" value="FAD/NAD(P)-binding domain"/>
    <property type="match status" value="1"/>
</dbReference>
<dbReference type="GO" id="GO:0050660">
    <property type="term" value="F:flavin adenine dinucleotide binding"/>
    <property type="evidence" value="ECO:0007669"/>
    <property type="project" value="InterPro"/>
</dbReference>
<sequence length="452" mass="48155">MSNHFDLICIGGGSGGIATARRAASYGANCAVVERERLGGTCVNVGCVPKKVMWNAANAADTLRHAGDYGFDVTVNGLDWGALVAHREAYIQRLNGIYARNLDNSDVAVLRGEARFVDPHTIEVRGERYTADRFVIAVGGTPMYPDIPGAELGIDSNGFFELTACPDEVAVVGAGYIAVELAGVLHQLGARVRLVVRRDSPLRTFDPIIREAYLEAAAADGIEVVNHFVPARLERRREALSLHAEDGRHLDGLDEVVWAIGREPATAALRPAAGGVEVRADGSIPVDDYQATNVHHICALGDVTGNAFPLTPVAIAAGRRLADRIWGGQPGRHLAYETIPTVVFTHPPIGTVGLTEDQARAEYGDEAVTVHSTRFVPMEYALADAAAKRRSAMKLVCVGDARQVVGVHLFGLGADEMLQGFAVAVRMGATKADLDDTVAIHPTSAEEVVTMA</sequence>
<keyword evidence="6 11" id="KW-0560">Oxidoreductase</keyword>
<dbReference type="GO" id="GO:0034599">
    <property type="term" value="P:cellular response to oxidative stress"/>
    <property type="evidence" value="ECO:0007669"/>
    <property type="project" value="TreeGrafter"/>
</dbReference>
<dbReference type="GO" id="GO:0006749">
    <property type="term" value="P:glutathione metabolic process"/>
    <property type="evidence" value="ECO:0007669"/>
    <property type="project" value="InterPro"/>
</dbReference>
<comment type="cofactor">
    <cofactor evidence="1">
        <name>FAD</name>
        <dbReference type="ChEBI" id="CHEBI:57692"/>
    </cofactor>
</comment>
<dbReference type="PROSITE" id="PS00076">
    <property type="entry name" value="PYRIDINE_REDOX_1"/>
    <property type="match status" value="1"/>
</dbReference>
<keyword evidence="7" id="KW-1015">Disulfide bond</keyword>
<comment type="similarity">
    <text evidence="2">Belongs to the class-I pyridine nucleotide-disulfide oxidoreductase family.</text>
</comment>
<comment type="subunit">
    <text evidence="3">Homodimer.</text>
</comment>
<evidence type="ECO:0000256" key="8">
    <source>
        <dbReference type="ARBA" id="ARBA00023284"/>
    </source>
</evidence>
<dbReference type="EMBL" id="MN079175">
    <property type="protein sequence ID" value="QEA06827.1"/>
    <property type="molecule type" value="Genomic_DNA"/>
</dbReference>
<evidence type="ECO:0000256" key="4">
    <source>
        <dbReference type="ARBA" id="ARBA00022630"/>
    </source>
</evidence>
<dbReference type="Pfam" id="PF02852">
    <property type="entry name" value="Pyr_redox_dim"/>
    <property type="match status" value="1"/>
</dbReference>
<dbReference type="Pfam" id="PF07992">
    <property type="entry name" value="Pyr_redox_2"/>
    <property type="match status" value="1"/>
</dbReference>
<evidence type="ECO:0000256" key="1">
    <source>
        <dbReference type="ARBA" id="ARBA00001974"/>
    </source>
</evidence>
<dbReference type="InterPro" id="IPR006322">
    <property type="entry name" value="Glutathione_Rdtase_euk/bac"/>
</dbReference>
<keyword evidence="8" id="KW-0676">Redox-active center</keyword>
<dbReference type="EC" id="1.8.1.7" evidence="11"/>
<dbReference type="InterPro" id="IPR001100">
    <property type="entry name" value="Pyr_nuc-diS_OxRdtase"/>
</dbReference>
<name>A0A5B8RJ40_9ZZZZ</name>
<dbReference type="InterPro" id="IPR023753">
    <property type="entry name" value="FAD/NAD-binding_dom"/>
</dbReference>
<gene>
    <name evidence="11" type="primary">gor</name>
    <name evidence="11" type="ORF">KBTEX_03168</name>
</gene>
<dbReference type="FunFam" id="3.30.390.30:FF:000003">
    <property type="entry name" value="Glutathione reductase"/>
    <property type="match status" value="1"/>
</dbReference>
<dbReference type="InterPro" id="IPR036188">
    <property type="entry name" value="FAD/NAD-bd_sf"/>
</dbReference>
<evidence type="ECO:0000256" key="2">
    <source>
        <dbReference type="ARBA" id="ARBA00007532"/>
    </source>
</evidence>
<dbReference type="GO" id="GO:0004362">
    <property type="term" value="F:glutathione-disulfide reductase (NADPH) activity"/>
    <property type="evidence" value="ECO:0007669"/>
    <property type="project" value="UniProtKB-EC"/>
</dbReference>
<evidence type="ECO:0000259" key="9">
    <source>
        <dbReference type="Pfam" id="PF02852"/>
    </source>
</evidence>
<dbReference type="PRINTS" id="PR00368">
    <property type="entry name" value="FADPNR"/>
</dbReference>
<proteinExistence type="inferred from homology"/>
<evidence type="ECO:0000256" key="5">
    <source>
        <dbReference type="ARBA" id="ARBA00022827"/>
    </source>
</evidence>
<reference evidence="11" key="1">
    <citation type="submission" date="2019-06" db="EMBL/GenBank/DDBJ databases">
        <authorList>
            <person name="Murdoch R.W."/>
            <person name="Fathepure B."/>
        </authorList>
    </citation>
    <scope>NUCLEOTIDE SEQUENCE</scope>
</reference>
<protein>
    <submittedName>
        <fullName evidence="11">Glutathione reductase</fullName>
        <ecNumber evidence="11">1.8.1.7</ecNumber>
    </submittedName>
</protein>
<dbReference type="Gene3D" id="3.30.390.30">
    <property type="match status" value="1"/>
</dbReference>
<dbReference type="InterPro" id="IPR016156">
    <property type="entry name" value="FAD/NAD-linked_Rdtase_dimer_sf"/>
</dbReference>
<dbReference type="NCBIfam" id="TIGR01421">
    <property type="entry name" value="gluta_reduc_1"/>
    <property type="match status" value="1"/>
</dbReference>
<evidence type="ECO:0000256" key="3">
    <source>
        <dbReference type="ARBA" id="ARBA00011738"/>
    </source>
</evidence>
<feature type="domain" description="FAD/NAD(P)-binding" evidence="10">
    <location>
        <begin position="5"/>
        <end position="318"/>
    </location>
</feature>
<organism evidence="11">
    <name type="scientific">uncultured organism</name>
    <dbReference type="NCBI Taxonomy" id="155900"/>
    <lineage>
        <taxon>unclassified sequences</taxon>
        <taxon>environmental samples</taxon>
    </lineage>
</organism>
<dbReference type="InterPro" id="IPR004099">
    <property type="entry name" value="Pyr_nucl-diS_OxRdtase_dimer"/>
</dbReference>
<dbReference type="InterPro" id="IPR046952">
    <property type="entry name" value="GSHR/TRXR-like"/>
</dbReference>
<evidence type="ECO:0000256" key="6">
    <source>
        <dbReference type="ARBA" id="ARBA00023002"/>
    </source>
</evidence>
<dbReference type="PRINTS" id="PR00411">
    <property type="entry name" value="PNDRDTASEI"/>
</dbReference>
<dbReference type="GO" id="GO:0050661">
    <property type="term" value="F:NADP binding"/>
    <property type="evidence" value="ECO:0007669"/>
    <property type="project" value="InterPro"/>
</dbReference>
<accession>A0A5B8RJ40</accession>
<keyword evidence="4" id="KW-0285">Flavoprotein</keyword>
<dbReference type="Gene3D" id="3.50.50.60">
    <property type="entry name" value="FAD/NAD(P)-binding domain"/>
    <property type="match status" value="2"/>
</dbReference>
<evidence type="ECO:0000313" key="11">
    <source>
        <dbReference type="EMBL" id="QEA06827.1"/>
    </source>
</evidence>
<evidence type="ECO:0000259" key="10">
    <source>
        <dbReference type="Pfam" id="PF07992"/>
    </source>
</evidence>
<dbReference type="PANTHER" id="PTHR42737">
    <property type="entry name" value="GLUTATHIONE REDUCTASE"/>
    <property type="match status" value="1"/>
</dbReference>
<dbReference type="PANTHER" id="PTHR42737:SF2">
    <property type="entry name" value="GLUTATHIONE REDUCTASE"/>
    <property type="match status" value="1"/>
</dbReference>
<feature type="domain" description="Pyridine nucleotide-disulphide oxidoreductase dimerisation" evidence="9">
    <location>
        <begin position="339"/>
        <end position="452"/>
    </location>
</feature>
<dbReference type="InterPro" id="IPR012999">
    <property type="entry name" value="Pyr_OxRdtase_I_AS"/>
</dbReference>
<dbReference type="NCBIfam" id="NF004776">
    <property type="entry name" value="PRK06116.1"/>
    <property type="match status" value="1"/>
</dbReference>
<dbReference type="FunFam" id="3.50.50.60:FF:000235">
    <property type="entry name" value="Glutathione reductase"/>
    <property type="match status" value="1"/>
</dbReference>
<dbReference type="AlphaFoldDB" id="A0A5B8RJ40"/>